<organism evidence="2 3">
    <name type="scientific">Mucilaginibacter corticis</name>
    <dbReference type="NCBI Taxonomy" id="2597670"/>
    <lineage>
        <taxon>Bacteria</taxon>
        <taxon>Pseudomonadati</taxon>
        <taxon>Bacteroidota</taxon>
        <taxon>Sphingobacteriia</taxon>
        <taxon>Sphingobacteriales</taxon>
        <taxon>Sphingobacteriaceae</taxon>
        <taxon>Mucilaginibacter</taxon>
    </lineage>
</organism>
<name>A0A556MST0_9SPHI</name>
<evidence type="ECO:0000313" key="2">
    <source>
        <dbReference type="EMBL" id="TSJ42858.1"/>
    </source>
</evidence>
<gene>
    <name evidence="2" type="ORF">FO440_01335</name>
</gene>
<accession>A0A556MST0</accession>
<keyword evidence="3" id="KW-1185">Reference proteome</keyword>
<reference evidence="2 3" key="1">
    <citation type="submission" date="2019-07" db="EMBL/GenBank/DDBJ databases">
        <authorList>
            <person name="Huq M.A."/>
        </authorList>
    </citation>
    <scope>NUCLEOTIDE SEQUENCE [LARGE SCALE GENOMIC DNA]</scope>
    <source>
        <strain evidence="2 3">MAH-19</strain>
    </source>
</reference>
<dbReference type="Proteomes" id="UP000318733">
    <property type="component" value="Unassembled WGS sequence"/>
</dbReference>
<sequence>MKKLLLVFLLALPIASLHAQNLTDDGKDISIKLTGGKTWDDTKFQIDIEKKGQSVFIKYSIKEKFDFAEIDKDSVYQALKVNYQNAIPKSEEKQMLNARLLKKMDQYRHSYQDSITVNIEHYMVYKPILKHLALANKKMFEGGYPDGLFDGDFLFCDITYNGHARRLIKDSPLSLSSPLLYTFLKETLKIGRESQCKSVLVIDKDFEYMF</sequence>
<keyword evidence="1" id="KW-0732">Signal</keyword>
<dbReference type="EMBL" id="VLPK01000001">
    <property type="protein sequence ID" value="TSJ42858.1"/>
    <property type="molecule type" value="Genomic_DNA"/>
</dbReference>
<dbReference type="RefSeq" id="WP_144246428.1">
    <property type="nucleotide sequence ID" value="NZ_VLPK01000001.1"/>
</dbReference>
<evidence type="ECO:0000313" key="3">
    <source>
        <dbReference type="Proteomes" id="UP000318733"/>
    </source>
</evidence>
<feature type="signal peptide" evidence="1">
    <location>
        <begin position="1"/>
        <end position="19"/>
    </location>
</feature>
<protein>
    <submittedName>
        <fullName evidence="2">Uncharacterized protein</fullName>
    </submittedName>
</protein>
<feature type="chain" id="PRO_5021814860" evidence="1">
    <location>
        <begin position="20"/>
        <end position="210"/>
    </location>
</feature>
<comment type="caution">
    <text evidence="2">The sequence shown here is derived from an EMBL/GenBank/DDBJ whole genome shotgun (WGS) entry which is preliminary data.</text>
</comment>
<dbReference type="AlphaFoldDB" id="A0A556MST0"/>
<proteinExistence type="predicted"/>
<evidence type="ECO:0000256" key="1">
    <source>
        <dbReference type="SAM" id="SignalP"/>
    </source>
</evidence>